<evidence type="ECO:0008006" key="4">
    <source>
        <dbReference type="Google" id="ProtNLM"/>
    </source>
</evidence>
<gene>
    <name evidence="2" type="ORF">DWE98_10730</name>
</gene>
<evidence type="ECO:0000313" key="3">
    <source>
        <dbReference type="Proteomes" id="UP000255207"/>
    </source>
</evidence>
<dbReference type="Proteomes" id="UP000255207">
    <property type="component" value="Unassembled WGS sequence"/>
</dbReference>
<organism evidence="2 3">
    <name type="scientific">Bosea caraganae</name>
    <dbReference type="NCBI Taxonomy" id="2763117"/>
    <lineage>
        <taxon>Bacteria</taxon>
        <taxon>Pseudomonadati</taxon>
        <taxon>Pseudomonadota</taxon>
        <taxon>Alphaproteobacteria</taxon>
        <taxon>Hyphomicrobiales</taxon>
        <taxon>Boseaceae</taxon>
        <taxon>Bosea</taxon>
    </lineage>
</organism>
<dbReference type="OrthoDB" id="8163917at2"/>
<sequence length="80" mass="8762">MKIQTVAVLALALAGSGCVTAEQQRAADEGRCGGYGFRPGTDAYSRCLLDVDLDRSAARRYQFDTAFGPRWYGGYGYGRW</sequence>
<protein>
    <recommendedName>
        <fullName evidence="4">Lipoprotein</fullName>
    </recommendedName>
</protein>
<name>A0A370L808_9HYPH</name>
<evidence type="ECO:0000313" key="2">
    <source>
        <dbReference type="EMBL" id="RDJ26289.1"/>
    </source>
</evidence>
<dbReference type="PROSITE" id="PS51257">
    <property type="entry name" value="PROKAR_LIPOPROTEIN"/>
    <property type="match status" value="1"/>
</dbReference>
<feature type="chain" id="PRO_5030068472" description="Lipoprotein" evidence="1">
    <location>
        <begin position="22"/>
        <end position="80"/>
    </location>
</feature>
<comment type="caution">
    <text evidence="2">The sequence shown here is derived from an EMBL/GenBank/DDBJ whole genome shotgun (WGS) entry which is preliminary data.</text>
</comment>
<dbReference type="RefSeq" id="WP_114829231.1">
    <property type="nucleotide sequence ID" value="NZ_QQTO01000022.1"/>
</dbReference>
<evidence type="ECO:0000256" key="1">
    <source>
        <dbReference type="SAM" id="SignalP"/>
    </source>
</evidence>
<accession>A0A370L808</accession>
<keyword evidence="1" id="KW-0732">Signal</keyword>
<dbReference type="EMBL" id="QQTP01000004">
    <property type="protein sequence ID" value="RDJ26289.1"/>
    <property type="molecule type" value="Genomic_DNA"/>
</dbReference>
<feature type="signal peptide" evidence="1">
    <location>
        <begin position="1"/>
        <end position="21"/>
    </location>
</feature>
<proteinExistence type="predicted"/>
<reference evidence="3" key="1">
    <citation type="submission" date="2018-07" db="EMBL/GenBank/DDBJ databases">
        <authorList>
            <person name="Safronova V.I."/>
            <person name="Chirak E.R."/>
            <person name="Sazanova A.L."/>
        </authorList>
    </citation>
    <scope>NUCLEOTIDE SEQUENCE [LARGE SCALE GENOMIC DNA]</scope>
    <source>
        <strain evidence="3">RCAM04685</strain>
    </source>
</reference>
<dbReference type="AlphaFoldDB" id="A0A370L808"/>
<keyword evidence="3" id="KW-1185">Reference proteome</keyword>